<dbReference type="Pfam" id="PF02518">
    <property type="entry name" value="HATPase_c"/>
    <property type="match status" value="1"/>
</dbReference>
<dbReference type="PANTHER" id="PTHR43547:SF2">
    <property type="entry name" value="HYBRID SIGNAL TRANSDUCTION HISTIDINE KINASE C"/>
    <property type="match status" value="1"/>
</dbReference>
<reference evidence="7" key="1">
    <citation type="journal article" date="2019" name="Int. J. Syst. Evol. Microbiol.">
        <title>The Global Catalogue of Microorganisms (GCM) 10K type strain sequencing project: providing services to taxonomists for standard genome sequencing and annotation.</title>
        <authorList>
            <consortium name="The Broad Institute Genomics Platform"/>
            <consortium name="The Broad Institute Genome Sequencing Center for Infectious Disease"/>
            <person name="Wu L."/>
            <person name="Ma J."/>
        </authorList>
    </citation>
    <scope>NUCLEOTIDE SEQUENCE [LARGE SCALE GENOMIC DNA]</scope>
    <source>
        <strain evidence="7">CGMCC 1.15288</strain>
    </source>
</reference>
<organism evidence="6 7">
    <name type="scientific">Dyadobacter endophyticus</name>
    <dbReference type="NCBI Taxonomy" id="1749036"/>
    <lineage>
        <taxon>Bacteria</taxon>
        <taxon>Pseudomonadati</taxon>
        <taxon>Bacteroidota</taxon>
        <taxon>Cytophagia</taxon>
        <taxon>Cytophagales</taxon>
        <taxon>Spirosomataceae</taxon>
        <taxon>Dyadobacter</taxon>
    </lineage>
</organism>
<protein>
    <recommendedName>
        <fullName evidence="2">histidine kinase</fullName>
        <ecNumber evidence="2">2.7.13.3</ecNumber>
    </recommendedName>
</protein>
<dbReference type="InterPro" id="IPR036097">
    <property type="entry name" value="HisK_dim/P_sf"/>
</dbReference>
<evidence type="ECO:0000313" key="7">
    <source>
        <dbReference type="Proteomes" id="UP000600214"/>
    </source>
</evidence>
<dbReference type="InterPro" id="IPR003661">
    <property type="entry name" value="HisK_dim/P_dom"/>
</dbReference>
<dbReference type="PANTHER" id="PTHR43547">
    <property type="entry name" value="TWO-COMPONENT HISTIDINE KINASE"/>
    <property type="match status" value="1"/>
</dbReference>
<keyword evidence="4" id="KW-0472">Membrane</keyword>
<dbReference type="SMART" id="SM00387">
    <property type="entry name" value="HATPase_c"/>
    <property type="match status" value="1"/>
</dbReference>
<dbReference type="Gene3D" id="3.30.565.10">
    <property type="entry name" value="Histidine kinase-like ATPase, C-terminal domain"/>
    <property type="match status" value="1"/>
</dbReference>
<dbReference type="SUPFAM" id="SSF47384">
    <property type="entry name" value="Homodimeric domain of signal transducing histidine kinase"/>
    <property type="match status" value="1"/>
</dbReference>
<dbReference type="InterPro" id="IPR003594">
    <property type="entry name" value="HATPase_dom"/>
</dbReference>
<dbReference type="EC" id="2.7.13.3" evidence="2"/>
<evidence type="ECO:0000259" key="5">
    <source>
        <dbReference type="PROSITE" id="PS50109"/>
    </source>
</evidence>
<accession>A0ABQ1YDG3</accession>
<evidence type="ECO:0000256" key="3">
    <source>
        <dbReference type="ARBA" id="ARBA00022553"/>
    </source>
</evidence>
<dbReference type="SUPFAM" id="SSF50969">
    <property type="entry name" value="YVTN repeat-like/Quinoprotein amine dehydrogenase"/>
    <property type="match status" value="1"/>
</dbReference>
<dbReference type="InterPro" id="IPR036890">
    <property type="entry name" value="HATPase_C_sf"/>
</dbReference>
<gene>
    <name evidence="6" type="ORF">GCM10007423_00540</name>
</gene>
<name>A0ABQ1YDG3_9BACT</name>
<dbReference type="Proteomes" id="UP000600214">
    <property type="component" value="Unassembled WGS sequence"/>
</dbReference>
<dbReference type="InterPro" id="IPR013783">
    <property type="entry name" value="Ig-like_fold"/>
</dbReference>
<sequence>MERYWLQHFTDENGLPQNSVKAIAQDCNGFVWLATEAGLVRFDGHRFVTFEKSVIPITSNRFRGFVPFVGTGQSTSPDFLALSEKSEYVGIMRNGLVSVDTTFYKRYEKYDPIASRRPRHNSLLASLPSQHAVDPNFEHYFITSDDGITYLWQKSGITGFRGGKPFFIARGSFQKFLLAGHDPYAVDTSGTLQSIGAVVNAVVFEGEILSDTHFSNASRNLNLFWNNISRQLFLYYNRSLYLARSTSAGKLDTQLILRNFDLEKSKIVSILFDENTHSVFLGSMTNGFFLFKTKDFSENKLVAENADNVYYGQLAVAGRAVLTAQGYYFVAKKNGSSEATAMRISPLLEKIKSTFSLAQSRDGSLWAQFGFDLYQMDSLGLRVLQYIRLPEKAKTLNMAPDGTLWISCETNGVFSVEKSDGKFITRRRFRLNVADLSIVGRENQETLFLATEHAIYRFNTRTGSFKKIDRLDKMTVRSTYTTSDGTWITTYGNGIFLLKGEDAVQFPLDDDRFLATSHCIVEDRKGFFWITTNRGLFQVAKKHLLDYVADRRNLVYYLFYNKSNGFATNEFNGGCQPCAVTLSDGTVSFPSMDGLIWFKPGDIKPELPDRKIFITTIRQDGKTIQVADTLRISRDFEQLKFTLTTPYLGNEKNIRMHYSLSGPGRNESWTAIGPDFVISLPRLPHGDYVVKIRKVTGFDTNNYVYKAVYLQVPRAWYETWWFRIVTALVLAGLFVVSVRVRSAYHIKKEREAGLLRHYRVISQIIAAVNHDIQTPLHYIGFSLKQFNVYVHQQPAVDPLITRLSDETLDTSERLNTLTRNILEYIKLQSKSPSERWEIHPVNVSEIVTSTSQLFAGIAAHRQITIKTDIDPAFTVGSDPSLLSIIIHNLIDNALKVARSEIKIVASENDVKKITIEDDGRGIPIEQANWLNKQYHSYDHWLHSSRNPEQKGIGLLIVKDLCVLLGLQINAVVTSESKTLISLIVNGDAR</sequence>
<evidence type="ECO:0000256" key="2">
    <source>
        <dbReference type="ARBA" id="ARBA00012438"/>
    </source>
</evidence>
<dbReference type="Gene3D" id="2.60.40.10">
    <property type="entry name" value="Immunoglobulins"/>
    <property type="match status" value="1"/>
</dbReference>
<dbReference type="CDD" id="cd00075">
    <property type="entry name" value="HATPase"/>
    <property type="match status" value="1"/>
</dbReference>
<keyword evidence="4" id="KW-1133">Transmembrane helix</keyword>
<evidence type="ECO:0000313" key="6">
    <source>
        <dbReference type="EMBL" id="GGH20239.1"/>
    </source>
</evidence>
<dbReference type="InterPro" id="IPR011044">
    <property type="entry name" value="Quino_amine_DH_bsu"/>
</dbReference>
<comment type="catalytic activity">
    <reaction evidence="1">
        <text>ATP + protein L-histidine = ADP + protein N-phospho-L-histidine.</text>
        <dbReference type="EC" id="2.7.13.3"/>
    </reaction>
</comment>
<keyword evidence="3" id="KW-0597">Phosphoprotein</keyword>
<evidence type="ECO:0000256" key="1">
    <source>
        <dbReference type="ARBA" id="ARBA00000085"/>
    </source>
</evidence>
<feature type="transmembrane region" description="Helical" evidence="4">
    <location>
        <begin position="720"/>
        <end position="740"/>
    </location>
</feature>
<dbReference type="Gene3D" id="2.130.10.10">
    <property type="entry name" value="YVTN repeat-like/Quinoprotein amine dehydrogenase"/>
    <property type="match status" value="2"/>
</dbReference>
<dbReference type="InterPro" id="IPR005467">
    <property type="entry name" value="His_kinase_dom"/>
</dbReference>
<dbReference type="PROSITE" id="PS50109">
    <property type="entry name" value="HIS_KIN"/>
    <property type="match status" value="1"/>
</dbReference>
<keyword evidence="7" id="KW-1185">Reference proteome</keyword>
<comment type="caution">
    <text evidence="6">The sequence shown here is derived from an EMBL/GenBank/DDBJ whole genome shotgun (WGS) entry which is preliminary data.</text>
</comment>
<evidence type="ECO:0000256" key="4">
    <source>
        <dbReference type="SAM" id="Phobius"/>
    </source>
</evidence>
<proteinExistence type="predicted"/>
<dbReference type="InterPro" id="IPR015943">
    <property type="entry name" value="WD40/YVTN_repeat-like_dom_sf"/>
</dbReference>
<keyword evidence="4" id="KW-0812">Transmembrane</keyword>
<feature type="domain" description="Histidine kinase" evidence="5">
    <location>
        <begin position="767"/>
        <end position="986"/>
    </location>
</feature>
<dbReference type="SUPFAM" id="SSF55874">
    <property type="entry name" value="ATPase domain of HSP90 chaperone/DNA topoisomerase II/histidine kinase"/>
    <property type="match status" value="1"/>
</dbReference>
<dbReference type="EMBL" id="BMIA01000001">
    <property type="protein sequence ID" value="GGH20239.1"/>
    <property type="molecule type" value="Genomic_DNA"/>
</dbReference>
<dbReference type="CDD" id="cd00082">
    <property type="entry name" value="HisKA"/>
    <property type="match status" value="1"/>
</dbReference>